<evidence type="ECO:0000259" key="8">
    <source>
        <dbReference type="Pfam" id="PF01232"/>
    </source>
</evidence>
<name>A0ABR3R1B3_9PLEO</name>
<evidence type="ECO:0000313" key="10">
    <source>
        <dbReference type="EMBL" id="KAL1598177.1"/>
    </source>
</evidence>
<dbReference type="PANTHER" id="PTHR43362:SF1">
    <property type="entry name" value="MANNITOL DEHYDROGENASE 2-RELATED"/>
    <property type="match status" value="1"/>
</dbReference>
<dbReference type="PRINTS" id="PR00084">
    <property type="entry name" value="MTLDHDRGNASE"/>
</dbReference>
<evidence type="ECO:0000256" key="1">
    <source>
        <dbReference type="ARBA" id="ARBA00006541"/>
    </source>
</evidence>
<evidence type="ECO:0000313" key="11">
    <source>
        <dbReference type="Proteomes" id="UP001521222"/>
    </source>
</evidence>
<dbReference type="Gene3D" id="3.40.50.720">
    <property type="entry name" value="NAD(P)-binding Rossmann-like Domain"/>
    <property type="match status" value="1"/>
</dbReference>
<comment type="caution">
    <text evidence="10">The sequence shown here is derived from an EMBL/GenBank/DDBJ whole genome shotgun (WGS) entry which is preliminary data.</text>
</comment>
<feature type="region of interest" description="Disordered" evidence="7">
    <location>
        <begin position="38"/>
        <end position="71"/>
    </location>
</feature>
<dbReference type="EC" id="1.1.1.67" evidence="4"/>
<dbReference type="Pfam" id="PF01232">
    <property type="entry name" value="Mannitol_dh"/>
    <property type="match status" value="1"/>
</dbReference>
<dbReference type="InterPro" id="IPR013131">
    <property type="entry name" value="Mannitol_DH_N"/>
</dbReference>
<dbReference type="InterPro" id="IPR050988">
    <property type="entry name" value="Mannitol_DH/Oxidoreductase"/>
</dbReference>
<sequence length="579" mass="64303">MAPLNLAKQAKFAVSLAQKQSISSLRSSIRPLPRSIAARSHSTNTTTPSKVSVAQNTQTKQQIASTTLPQSRKYSQAAAAMPHATESESLKLNQANLSELHNATVPTYDRASCKHGIVHVGVGGFHRAHLAVYVDSLLEQLKLKDWAICGVGLQSFDAEMRNALAPQDNLYTVIERSAPGSKARVIGSITDYLFAPDNAEAVIAKMAHEDTKIVSMTITESGYFYNENTHELVTDHPDMAADLAGASPPRTFFGFVYAALERRYEAGLKPFTVLSCDNMQKNGHITRDMLLTFAKHRNPDVAAWLAQNGAFPNSMVDRITPRTVEEDVHNLRDEFGIEDSWPVVTEPFSQWVVEDKFSDGRPAFEKVGVQVVKDVKDVEQFELMKLRLLNASHSAMGYSGYLGGFQYIHETIGHPVFNKYITNMMNEEVKPLLPKIPGVDVDQYINTLIGRFSNPTLKDEITRICLGGSGKLPQFIMPSIAEQIIAGGPLRRLTLATAAWFRYLRGIDEQGRDFQLSFDPRNDELQKIARDEGNPMKLLSIGDLFGDDLRGDERFVKELTEAYNSLEREGALKTIEKVA</sequence>
<proteinExistence type="inferred from homology"/>
<comment type="catalytic activity">
    <reaction evidence="6">
        <text>D-mannitol + NAD(+) = D-fructose + NADH + H(+)</text>
        <dbReference type="Rhea" id="RHEA:12084"/>
        <dbReference type="ChEBI" id="CHEBI:15378"/>
        <dbReference type="ChEBI" id="CHEBI:16899"/>
        <dbReference type="ChEBI" id="CHEBI:37721"/>
        <dbReference type="ChEBI" id="CHEBI:57540"/>
        <dbReference type="ChEBI" id="CHEBI:57945"/>
        <dbReference type="EC" id="1.1.1.67"/>
    </reaction>
</comment>
<accession>A0ABR3R1B3</accession>
<organism evidence="10 11">
    <name type="scientific">Nothophoma quercina</name>
    <dbReference type="NCBI Taxonomy" id="749835"/>
    <lineage>
        <taxon>Eukaryota</taxon>
        <taxon>Fungi</taxon>
        <taxon>Dikarya</taxon>
        <taxon>Ascomycota</taxon>
        <taxon>Pezizomycotina</taxon>
        <taxon>Dothideomycetes</taxon>
        <taxon>Pleosporomycetidae</taxon>
        <taxon>Pleosporales</taxon>
        <taxon>Pleosporineae</taxon>
        <taxon>Didymellaceae</taxon>
        <taxon>Nothophoma</taxon>
    </lineage>
</organism>
<feature type="compositionally biased region" description="Polar residues" evidence="7">
    <location>
        <begin position="40"/>
        <end position="71"/>
    </location>
</feature>
<dbReference type="SUPFAM" id="SSF51735">
    <property type="entry name" value="NAD(P)-binding Rossmann-fold domains"/>
    <property type="match status" value="1"/>
</dbReference>
<dbReference type="PANTHER" id="PTHR43362">
    <property type="entry name" value="MANNITOL DEHYDROGENASE DSF1-RELATED"/>
    <property type="match status" value="1"/>
</dbReference>
<gene>
    <name evidence="10" type="ORF">SLS59_007187</name>
</gene>
<evidence type="ECO:0000256" key="5">
    <source>
        <dbReference type="ARBA" id="ARBA00040250"/>
    </source>
</evidence>
<keyword evidence="2" id="KW-0560">Oxidoreductase</keyword>
<keyword evidence="3" id="KW-0520">NAD</keyword>
<reference evidence="10 11" key="1">
    <citation type="submission" date="2024-02" db="EMBL/GenBank/DDBJ databases">
        <title>De novo assembly and annotation of 12 fungi associated with fruit tree decline syndrome in Ontario, Canada.</title>
        <authorList>
            <person name="Sulman M."/>
            <person name="Ellouze W."/>
            <person name="Ilyukhin E."/>
        </authorList>
    </citation>
    <scope>NUCLEOTIDE SEQUENCE [LARGE SCALE GENOMIC DNA]</scope>
    <source>
        <strain evidence="10 11">M97-236</strain>
    </source>
</reference>
<dbReference type="Pfam" id="PF08125">
    <property type="entry name" value="Mannitol_dh_C"/>
    <property type="match status" value="1"/>
</dbReference>
<dbReference type="Proteomes" id="UP001521222">
    <property type="component" value="Unassembled WGS sequence"/>
</dbReference>
<dbReference type="InterPro" id="IPR013118">
    <property type="entry name" value="Mannitol_DH_C"/>
</dbReference>
<keyword evidence="11" id="KW-1185">Reference proteome</keyword>
<comment type="similarity">
    <text evidence="1">Belongs to the mannitol dehydrogenase family.</text>
</comment>
<dbReference type="SUPFAM" id="SSF48179">
    <property type="entry name" value="6-phosphogluconate dehydrogenase C-terminal domain-like"/>
    <property type="match status" value="1"/>
</dbReference>
<feature type="domain" description="Mannitol dehydrogenase C-terminal" evidence="9">
    <location>
        <begin position="377"/>
        <end position="566"/>
    </location>
</feature>
<protein>
    <recommendedName>
        <fullName evidence="5">Mannitol 2-dehydrogenase</fullName>
        <ecNumber evidence="4">1.1.1.67</ecNumber>
    </recommendedName>
</protein>
<dbReference type="InterPro" id="IPR013328">
    <property type="entry name" value="6PGD_dom2"/>
</dbReference>
<dbReference type="InterPro" id="IPR008927">
    <property type="entry name" value="6-PGluconate_DH-like_C_sf"/>
</dbReference>
<dbReference type="Gene3D" id="1.10.1040.10">
    <property type="entry name" value="N-(1-d-carboxylethyl)-l-norvaline Dehydrogenase, domain 2"/>
    <property type="match status" value="1"/>
</dbReference>
<evidence type="ECO:0000256" key="7">
    <source>
        <dbReference type="SAM" id="MobiDB-lite"/>
    </source>
</evidence>
<dbReference type="InterPro" id="IPR000669">
    <property type="entry name" value="Mannitol_DH"/>
</dbReference>
<dbReference type="EMBL" id="JAKIXB020000024">
    <property type="protein sequence ID" value="KAL1598177.1"/>
    <property type="molecule type" value="Genomic_DNA"/>
</dbReference>
<dbReference type="InterPro" id="IPR036291">
    <property type="entry name" value="NAD(P)-bd_dom_sf"/>
</dbReference>
<evidence type="ECO:0000256" key="6">
    <source>
        <dbReference type="ARBA" id="ARBA00047733"/>
    </source>
</evidence>
<evidence type="ECO:0000259" key="9">
    <source>
        <dbReference type="Pfam" id="PF08125"/>
    </source>
</evidence>
<feature type="domain" description="Mannitol dehydrogenase N-terminal" evidence="8">
    <location>
        <begin position="116"/>
        <end position="366"/>
    </location>
</feature>
<evidence type="ECO:0000256" key="3">
    <source>
        <dbReference type="ARBA" id="ARBA00023027"/>
    </source>
</evidence>
<evidence type="ECO:0000256" key="2">
    <source>
        <dbReference type="ARBA" id="ARBA00023002"/>
    </source>
</evidence>
<evidence type="ECO:0000256" key="4">
    <source>
        <dbReference type="ARBA" id="ARBA00038970"/>
    </source>
</evidence>